<accession>A0A7S2DCR3</accession>
<keyword evidence="3 9" id="KW-0813">Transport</keyword>
<proteinExistence type="inferred from homology"/>
<evidence type="ECO:0000256" key="1">
    <source>
        <dbReference type="ARBA" id="ARBA00004141"/>
    </source>
</evidence>
<evidence type="ECO:0000256" key="2">
    <source>
        <dbReference type="ARBA" id="ARBA00006375"/>
    </source>
</evidence>
<feature type="repeat" description="Solcar" evidence="8">
    <location>
        <begin position="178"/>
        <end position="267"/>
    </location>
</feature>
<dbReference type="EMBL" id="HBGS01041086">
    <property type="protein sequence ID" value="CAD9450602.1"/>
    <property type="molecule type" value="Transcribed_RNA"/>
</dbReference>
<evidence type="ECO:0000256" key="9">
    <source>
        <dbReference type="RuleBase" id="RU000488"/>
    </source>
</evidence>
<dbReference type="SUPFAM" id="SSF103506">
    <property type="entry name" value="Mitochondrial carrier"/>
    <property type="match status" value="1"/>
</dbReference>
<evidence type="ECO:0000256" key="4">
    <source>
        <dbReference type="ARBA" id="ARBA00022692"/>
    </source>
</evidence>
<evidence type="ECO:0000256" key="3">
    <source>
        <dbReference type="ARBA" id="ARBA00022448"/>
    </source>
</evidence>
<dbReference type="AlphaFoldDB" id="A0A7S2DCR3"/>
<dbReference type="PANTHER" id="PTHR45667">
    <property type="entry name" value="S-ADENOSYLMETHIONINE MITOCHONDRIAL CARRIER PROTEIN"/>
    <property type="match status" value="1"/>
</dbReference>
<evidence type="ECO:0000256" key="6">
    <source>
        <dbReference type="ARBA" id="ARBA00022989"/>
    </source>
</evidence>
<keyword evidence="7 8" id="KW-0472">Membrane</keyword>
<dbReference type="InterPro" id="IPR023395">
    <property type="entry name" value="MCP_dom_sf"/>
</dbReference>
<keyword evidence="5" id="KW-0677">Repeat</keyword>
<dbReference type="PROSITE" id="PS50920">
    <property type="entry name" value="SOLCAR"/>
    <property type="match status" value="2"/>
</dbReference>
<dbReference type="InterPro" id="IPR018108">
    <property type="entry name" value="MCP_transmembrane"/>
</dbReference>
<keyword evidence="4 8" id="KW-0812">Transmembrane</keyword>
<evidence type="ECO:0000313" key="10">
    <source>
        <dbReference type="EMBL" id="CAD9450602.1"/>
    </source>
</evidence>
<keyword evidence="6" id="KW-1133">Transmembrane helix</keyword>
<reference evidence="10" key="1">
    <citation type="submission" date="2021-01" db="EMBL/GenBank/DDBJ databases">
        <authorList>
            <person name="Corre E."/>
            <person name="Pelletier E."/>
            <person name="Niang G."/>
            <person name="Scheremetjew M."/>
            <person name="Finn R."/>
            <person name="Kale V."/>
            <person name="Holt S."/>
            <person name="Cochrane G."/>
            <person name="Meng A."/>
            <person name="Brown T."/>
            <person name="Cohen L."/>
        </authorList>
    </citation>
    <scope>NUCLEOTIDE SEQUENCE</scope>
    <source>
        <strain evidence="10">CCMP1381</strain>
    </source>
</reference>
<evidence type="ECO:0000256" key="8">
    <source>
        <dbReference type="PROSITE-ProRule" id="PRU00282"/>
    </source>
</evidence>
<dbReference type="Gene3D" id="1.50.40.10">
    <property type="entry name" value="Mitochondrial carrier domain"/>
    <property type="match status" value="2"/>
</dbReference>
<protein>
    <submittedName>
        <fullName evidence="10">Uncharacterized protein</fullName>
    </submittedName>
</protein>
<evidence type="ECO:0000256" key="5">
    <source>
        <dbReference type="ARBA" id="ARBA00022737"/>
    </source>
</evidence>
<comment type="similarity">
    <text evidence="2 9">Belongs to the mitochondrial carrier (TC 2.A.29) family.</text>
</comment>
<feature type="repeat" description="Solcar" evidence="8">
    <location>
        <begin position="11"/>
        <end position="95"/>
    </location>
</feature>
<comment type="subcellular location">
    <subcellularLocation>
        <location evidence="1">Membrane</location>
        <topology evidence="1">Multi-pass membrane protein</topology>
    </subcellularLocation>
</comment>
<name>A0A7S2DCR3_9STRA</name>
<dbReference type="Pfam" id="PF00153">
    <property type="entry name" value="Mito_carr"/>
    <property type="match status" value="3"/>
</dbReference>
<dbReference type="GO" id="GO:0016020">
    <property type="term" value="C:membrane"/>
    <property type="evidence" value="ECO:0007669"/>
    <property type="project" value="UniProtKB-SubCell"/>
</dbReference>
<evidence type="ECO:0000256" key="7">
    <source>
        <dbReference type="ARBA" id="ARBA00023136"/>
    </source>
</evidence>
<organism evidence="10">
    <name type="scientific">Octactis speculum</name>
    <dbReference type="NCBI Taxonomy" id="3111310"/>
    <lineage>
        <taxon>Eukaryota</taxon>
        <taxon>Sar</taxon>
        <taxon>Stramenopiles</taxon>
        <taxon>Ochrophyta</taxon>
        <taxon>Dictyochophyceae</taxon>
        <taxon>Dictyochales</taxon>
        <taxon>Dictyochaceae</taxon>
        <taxon>Octactis</taxon>
    </lineage>
</organism>
<sequence length="278" mass="29931">MVKGHSDAMSGDPVTNAWAGGLAGTLQVFFLLPLNTVQTQMQTKGHTFVAAIQVLFRSGVSSGVRNLYRSMAPAIGTMGINRAIVFGLGASIKQGIPTSVPEPIRDATAGATAAVIKTCTLHPLDVLKTRWQMQMKHPRVAELYFGLLPAATRSSVGMAIWVSTRNALERSVPDIRGKHFICGALSGVFADLATFPLDTIKKRMQVQEAGKQATQCSSMYRGMVQELGALHADGGFTRFYRGYSARLSIQMLNGAIFNSVFVSCKNALENGTLRLPHS</sequence>
<gene>
    <name evidence="10" type="ORF">DSPE1174_LOCUS21143</name>
</gene>